<dbReference type="Pfam" id="PF13576">
    <property type="entry name" value="Pentapeptide_3"/>
    <property type="match status" value="2"/>
</dbReference>
<feature type="transmembrane region" description="Helical" evidence="1">
    <location>
        <begin position="26"/>
        <end position="45"/>
    </location>
</feature>
<keyword evidence="1" id="KW-0472">Membrane</keyword>
<reference evidence="2" key="1">
    <citation type="submission" date="2022-11" db="EMBL/GenBank/DDBJ databases">
        <authorList>
            <person name="Mo P."/>
        </authorList>
    </citation>
    <scope>NUCLEOTIDE SEQUENCE</scope>
    <source>
        <strain evidence="2">HUAS 11-8</strain>
    </source>
</reference>
<dbReference type="Proteomes" id="UP001163203">
    <property type="component" value="Chromosome"/>
</dbReference>
<keyword evidence="1" id="KW-0812">Transmembrane</keyword>
<dbReference type="SUPFAM" id="SSF141571">
    <property type="entry name" value="Pentapeptide repeat-like"/>
    <property type="match status" value="1"/>
</dbReference>
<accession>A0ABY7B6W2</accession>
<dbReference type="InterPro" id="IPR001646">
    <property type="entry name" value="5peptide_repeat"/>
</dbReference>
<sequence length="424" mass="47162">MAATPPVPPEQPTTGRNQKVLSNKTIAISAAILIVFAVLMAWLLLRMYGNGSPANQARLEGIRTVGTIVLGAGGAVALLLTARRQQTAEHDLATKRFDLLLREQANEDIRHDAAERRITELYLKSVEQLGSEKAPVRLAGLYALDRLAQDNPRQRQTIVNVISAYLRMPYALPSPPSPADHDSRDEYKHELEELEVRLTAQNILTDHLTPTGDPERFWRDIDLNLNSATLIDFSLRECEIRRSNFSKSTFTGETMFLGVDFTSEARFQGATFKGQAWFNNANFAGDVRFNSVTFEEDARFEKSTFIGAVTFRDSIFLGKARFDQSSFTGVAVFTGANFSSSTNFSQASFVNDAWLPSAQFGQDTHFSGTIFSGDAWFHGAAFNGYATFEKAAFTGDIRFDGATLDGMPYEPPELNPRDLDYFEE</sequence>
<proteinExistence type="predicted"/>
<organism evidence="2 3">
    <name type="scientific">Amycolatopsis cynarae</name>
    <dbReference type="NCBI Taxonomy" id="2995223"/>
    <lineage>
        <taxon>Bacteria</taxon>
        <taxon>Bacillati</taxon>
        <taxon>Actinomycetota</taxon>
        <taxon>Actinomycetes</taxon>
        <taxon>Pseudonocardiales</taxon>
        <taxon>Pseudonocardiaceae</taxon>
        <taxon>Amycolatopsis</taxon>
    </lineage>
</organism>
<dbReference type="EMBL" id="CP113836">
    <property type="protein sequence ID" value="WAL67679.1"/>
    <property type="molecule type" value="Genomic_DNA"/>
</dbReference>
<feature type="transmembrane region" description="Helical" evidence="1">
    <location>
        <begin position="65"/>
        <end position="82"/>
    </location>
</feature>
<evidence type="ECO:0000313" key="2">
    <source>
        <dbReference type="EMBL" id="WAL67679.1"/>
    </source>
</evidence>
<dbReference type="Gene3D" id="2.160.20.80">
    <property type="entry name" value="E3 ubiquitin-protein ligase SopA"/>
    <property type="match status" value="1"/>
</dbReference>
<gene>
    <name evidence="2" type="ORF">ORV05_07830</name>
</gene>
<evidence type="ECO:0000256" key="1">
    <source>
        <dbReference type="SAM" id="Phobius"/>
    </source>
</evidence>
<protein>
    <submittedName>
        <fullName evidence="2">Pentapeptide repeat-containing protein</fullName>
    </submittedName>
</protein>
<keyword evidence="3" id="KW-1185">Reference proteome</keyword>
<keyword evidence="1" id="KW-1133">Transmembrane helix</keyword>
<name>A0ABY7B6W2_9PSEU</name>
<dbReference type="RefSeq" id="WP_268757774.1">
    <property type="nucleotide sequence ID" value="NZ_CP113836.1"/>
</dbReference>
<evidence type="ECO:0000313" key="3">
    <source>
        <dbReference type="Proteomes" id="UP001163203"/>
    </source>
</evidence>